<comment type="caution">
    <text evidence="2">The sequence shown here is derived from an EMBL/GenBank/DDBJ whole genome shotgun (WGS) entry which is preliminary data.</text>
</comment>
<evidence type="ECO:0000256" key="1">
    <source>
        <dbReference type="SAM" id="MobiDB-lite"/>
    </source>
</evidence>
<dbReference type="Proteomes" id="UP001519064">
    <property type="component" value="Unassembled WGS sequence"/>
</dbReference>
<dbReference type="RefSeq" id="WP_209239293.1">
    <property type="nucleotide sequence ID" value="NZ_JADKMA010000043.1"/>
</dbReference>
<dbReference type="EMBL" id="JADKMA010000043">
    <property type="protein sequence ID" value="MBO8192198.1"/>
    <property type="molecule type" value="Genomic_DNA"/>
</dbReference>
<evidence type="ECO:0000313" key="3">
    <source>
        <dbReference type="Proteomes" id="UP001519064"/>
    </source>
</evidence>
<gene>
    <name evidence="2" type="ORF">ITI46_11050</name>
</gene>
<feature type="compositionally biased region" description="Basic and acidic residues" evidence="1">
    <location>
        <begin position="123"/>
        <end position="145"/>
    </location>
</feature>
<evidence type="ECO:0008006" key="4">
    <source>
        <dbReference type="Google" id="ProtNLM"/>
    </source>
</evidence>
<protein>
    <recommendedName>
        <fullName evidence="4">PepSY domain-containing protein</fullName>
    </recommendedName>
</protein>
<feature type="region of interest" description="Disordered" evidence="1">
    <location>
        <begin position="119"/>
        <end position="145"/>
    </location>
</feature>
<feature type="region of interest" description="Disordered" evidence="1">
    <location>
        <begin position="42"/>
        <end position="67"/>
    </location>
</feature>
<organism evidence="2 3">
    <name type="scientific">Streptomyces oryzae</name>
    <dbReference type="NCBI Taxonomy" id="1434886"/>
    <lineage>
        <taxon>Bacteria</taxon>
        <taxon>Bacillati</taxon>
        <taxon>Actinomycetota</taxon>
        <taxon>Actinomycetes</taxon>
        <taxon>Kitasatosporales</taxon>
        <taxon>Streptomycetaceae</taxon>
        <taxon>Streptomyces</taxon>
    </lineage>
</organism>
<name>A0ABS3X9Z0_9ACTN</name>
<feature type="compositionally biased region" description="Polar residues" evidence="1">
    <location>
        <begin position="49"/>
        <end position="59"/>
    </location>
</feature>
<sequence length="209" mass="21796">MPNFRSRSPRSPGTPASALLGAAALLLGAGMLTACTTSDSRLYAGPGEASSTASPTFSGPRSAAPSGLSVSVRSALKGVRAAEQAVPRGSAYHLVHDDEGEPEWEIKVAAEGGSEWSVTVSEDGGKVTDRHEDRKPDDDTGKLDTFHATLGDAVRRTAARHPGQDLHSVALRKDEKGEDIWEVTVSKGTLAGAPQTRTLINAATGRERG</sequence>
<proteinExistence type="predicted"/>
<reference evidence="2 3" key="1">
    <citation type="submission" date="2020-11" db="EMBL/GenBank/DDBJ databases">
        <title>Streptomyces spirodelae sp. nov., isolated from duckweed.</title>
        <authorList>
            <person name="Saimee Y."/>
            <person name="Duangmal K."/>
        </authorList>
    </citation>
    <scope>NUCLEOTIDE SEQUENCE [LARGE SCALE GENOMIC DNA]</scope>
    <source>
        <strain evidence="2 3">S16-07</strain>
    </source>
</reference>
<accession>A0ABS3X9Z0</accession>
<keyword evidence="3" id="KW-1185">Reference proteome</keyword>
<evidence type="ECO:0000313" key="2">
    <source>
        <dbReference type="EMBL" id="MBO8192198.1"/>
    </source>
</evidence>
<dbReference type="PROSITE" id="PS51257">
    <property type="entry name" value="PROKAR_LIPOPROTEIN"/>
    <property type="match status" value="1"/>
</dbReference>